<evidence type="ECO:0000313" key="3">
    <source>
        <dbReference type="Proteomes" id="UP001153387"/>
    </source>
</evidence>
<dbReference type="PANTHER" id="PTHR12110">
    <property type="entry name" value="HYDROXYPYRUVATE ISOMERASE"/>
    <property type="match status" value="1"/>
</dbReference>
<dbReference type="PANTHER" id="PTHR12110:SF21">
    <property type="entry name" value="XYLOSE ISOMERASE-LIKE TIM BARREL DOMAIN-CONTAINING PROTEIN"/>
    <property type="match status" value="1"/>
</dbReference>
<dbReference type="SUPFAM" id="SSF51658">
    <property type="entry name" value="Xylose isomerase-like"/>
    <property type="match status" value="1"/>
</dbReference>
<protein>
    <submittedName>
        <fullName evidence="2">Sugar phosphate isomerase/epimerase</fullName>
    </submittedName>
</protein>
<evidence type="ECO:0000313" key="2">
    <source>
        <dbReference type="EMBL" id="MDG0791681.1"/>
    </source>
</evidence>
<sequence>MSGQQVGAAMGKHTGIRIGTLVGGGDAARVIPQIAPYGFESFNLTYWQTTGGADLAETAKRVKEAIGDRDIVISAVSVFGNPLTGHGDNADTLASWERLIDHAHLFGASIVSGFTGRLVGEPIDASMPKFAEVFGELARRAADRGVRLAFENCDMGGDWRSGDWNIAHNPTAWEMMFDSVPLDNIGLEWEPTHQMVSLIDPIPQLRKWVDRVFHVHGKDATIAWDVVREHGIHGPKPFVWHRTPGFGDTNWSDVITILRQSGYQGTIDIEGWHDPVYKDELEMTGQVHALNYLKRSRGGDFVPNPV</sequence>
<organism evidence="2 3">
    <name type="scientific">Cohnella ginsengisoli</name>
    <dbReference type="NCBI Taxonomy" id="425004"/>
    <lineage>
        <taxon>Bacteria</taxon>
        <taxon>Bacillati</taxon>
        <taxon>Bacillota</taxon>
        <taxon>Bacilli</taxon>
        <taxon>Bacillales</taxon>
        <taxon>Paenibacillaceae</taxon>
        <taxon>Cohnella</taxon>
    </lineage>
</organism>
<comment type="caution">
    <text evidence="2">The sequence shown here is derived from an EMBL/GenBank/DDBJ whole genome shotgun (WGS) entry which is preliminary data.</text>
</comment>
<keyword evidence="2" id="KW-0413">Isomerase</keyword>
<dbReference type="InterPro" id="IPR013022">
    <property type="entry name" value="Xyl_isomerase-like_TIM-brl"/>
</dbReference>
<dbReference type="Gene3D" id="3.20.20.150">
    <property type="entry name" value="Divalent-metal-dependent TIM barrel enzymes"/>
    <property type="match status" value="1"/>
</dbReference>
<name>A0A9X4KGU0_9BACL</name>
<dbReference type="EMBL" id="JAPDHZ010000003">
    <property type="protein sequence ID" value="MDG0791681.1"/>
    <property type="molecule type" value="Genomic_DNA"/>
</dbReference>
<accession>A0A9X4KGU0</accession>
<reference evidence="2 3" key="1">
    <citation type="submission" date="2022-10" db="EMBL/GenBank/DDBJ databases">
        <title>Comparative genomic analysis of Cohnella hashimotonis sp. nov., isolated from the International Space Station.</title>
        <authorList>
            <person name="Simpson A."/>
            <person name="Venkateswaran K."/>
        </authorList>
    </citation>
    <scope>NUCLEOTIDE SEQUENCE [LARGE SCALE GENOMIC DNA]</scope>
    <source>
        <strain evidence="2 3">DSM 18997</strain>
    </source>
</reference>
<gene>
    <name evidence="2" type="ORF">OMP38_12960</name>
</gene>
<dbReference type="AlphaFoldDB" id="A0A9X4KGU0"/>
<evidence type="ECO:0000259" key="1">
    <source>
        <dbReference type="Pfam" id="PF01261"/>
    </source>
</evidence>
<dbReference type="InterPro" id="IPR050312">
    <property type="entry name" value="IolE/XylAMocC-like"/>
</dbReference>
<keyword evidence="3" id="KW-1185">Reference proteome</keyword>
<proteinExistence type="predicted"/>
<dbReference type="Pfam" id="PF01261">
    <property type="entry name" value="AP_endonuc_2"/>
    <property type="match status" value="1"/>
</dbReference>
<dbReference type="InterPro" id="IPR036237">
    <property type="entry name" value="Xyl_isomerase-like_sf"/>
</dbReference>
<dbReference type="Proteomes" id="UP001153387">
    <property type="component" value="Unassembled WGS sequence"/>
</dbReference>
<feature type="domain" description="Xylose isomerase-like TIM barrel" evidence="1">
    <location>
        <begin position="34"/>
        <end position="282"/>
    </location>
</feature>
<dbReference type="GO" id="GO:0016853">
    <property type="term" value="F:isomerase activity"/>
    <property type="evidence" value="ECO:0007669"/>
    <property type="project" value="UniProtKB-KW"/>
</dbReference>
<dbReference type="RefSeq" id="WP_277565538.1">
    <property type="nucleotide sequence ID" value="NZ_JAPDHZ010000003.1"/>
</dbReference>